<dbReference type="Proteomes" id="UP000736787">
    <property type="component" value="Unassembled WGS sequence"/>
</dbReference>
<name>A0A8T1DLY6_9STRA</name>
<organism evidence="1 2">
    <name type="scientific">Phytophthora cactorum</name>
    <dbReference type="NCBI Taxonomy" id="29920"/>
    <lineage>
        <taxon>Eukaryota</taxon>
        <taxon>Sar</taxon>
        <taxon>Stramenopiles</taxon>
        <taxon>Oomycota</taxon>
        <taxon>Peronosporomycetes</taxon>
        <taxon>Peronosporales</taxon>
        <taxon>Peronosporaceae</taxon>
        <taxon>Phytophthora</taxon>
    </lineage>
</organism>
<gene>
    <name evidence="1" type="ORF">PC117_g10719</name>
</gene>
<accession>A0A8T1DLY6</accession>
<sequence>MVRVLGSLWNSGYHRESGEYAQVKQEKREDVVADWIDDDAAE</sequence>
<evidence type="ECO:0000313" key="2">
    <source>
        <dbReference type="Proteomes" id="UP000736787"/>
    </source>
</evidence>
<dbReference type="AlphaFoldDB" id="A0A8T1DLY6"/>
<dbReference type="EMBL" id="RCMK01000265">
    <property type="protein sequence ID" value="KAG2939982.1"/>
    <property type="molecule type" value="Genomic_DNA"/>
</dbReference>
<evidence type="ECO:0000313" key="1">
    <source>
        <dbReference type="EMBL" id="KAG2939982.1"/>
    </source>
</evidence>
<reference evidence="1" key="1">
    <citation type="submission" date="2018-10" db="EMBL/GenBank/DDBJ databases">
        <title>Effector identification in a new, highly contiguous assembly of the strawberry crown rot pathogen Phytophthora cactorum.</title>
        <authorList>
            <person name="Armitage A.D."/>
            <person name="Nellist C.F."/>
            <person name="Bates H."/>
            <person name="Vickerstaff R.J."/>
            <person name="Harrison R.J."/>
        </authorList>
    </citation>
    <scope>NUCLEOTIDE SEQUENCE</scope>
    <source>
        <strain evidence="1">4040</strain>
    </source>
</reference>
<proteinExistence type="predicted"/>
<protein>
    <submittedName>
        <fullName evidence="1">Uncharacterized protein</fullName>
    </submittedName>
</protein>
<comment type="caution">
    <text evidence="1">The sequence shown here is derived from an EMBL/GenBank/DDBJ whole genome shotgun (WGS) entry which is preliminary data.</text>
</comment>